<evidence type="ECO:0000256" key="1">
    <source>
        <dbReference type="ARBA" id="ARBA00013260"/>
    </source>
</evidence>
<dbReference type="SUPFAM" id="SSF53178">
    <property type="entry name" value="Peptidyl-tRNA hydrolase-like"/>
    <property type="match status" value="1"/>
</dbReference>
<dbReference type="PROSITE" id="PS01195">
    <property type="entry name" value="PEPT_TRNA_HYDROL_1"/>
    <property type="match status" value="1"/>
</dbReference>
<keyword evidence="3 7" id="KW-0378">Hydrolase</keyword>
<dbReference type="GO" id="GO:0006515">
    <property type="term" value="P:protein quality control for misfolded or incompletely synthesized proteins"/>
    <property type="evidence" value="ECO:0007669"/>
    <property type="project" value="UniProtKB-UniRule"/>
</dbReference>
<dbReference type="NCBIfam" id="TIGR00447">
    <property type="entry name" value="pth"/>
    <property type="match status" value="1"/>
</dbReference>
<dbReference type="EMBL" id="ANIK01000034">
    <property type="protein sequence ID" value="EMJ95599.1"/>
    <property type="molecule type" value="Genomic_DNA"/>
</dbReference>
<dbReference type="GO" id="GO:0005737">
    <property type="term" value="C:cytoplasm"/>
    <property type="evidence" value="ECO:0007669"/>
    <property type="project" value="UniProtKB-SubCell"/>
</dbReference>
<feature type="active site" description="Proton acceptor" evidence="7">
    <location>
        <position position="23"/>
    </location>
</feature>
<comment type="function">
    <text evidence="7">Hydrolyzes ribosome-free peptidyl-tRNAs (with 1 or more amino acids incorporated), which drop off the ribosome during protein synthesis, or as a result of ribosome stalling.</text>
</comment>
<dbReference type="FunFam" id="3.40.50.1470:FF:000001">
    <property type="entry name" value="Peptidyl-tRNA hydrolase"/>
    <property type="match status" value="1"/>
</dbReference>
<dbReference type="PANTHER" id="PTHR17224:SF1">
    <property type="entry name" value="PEPTIDYL-TRNA HYDROLASE"/>
    <property type="match status" value="1"/>
</dbReference>
<dbReference type="PANTHER" id="PTHR17224">
    <property type="entry name" value="PEPTIDYL-TRNA HYDROLASE"/>
    <property type="match status" value="1"/>
</dbReference>
<feature type="binding site" evidence="7">
    <location>
        <position position="68"/>
    </location>
    <ligand>
        <name>tRNA</name>
        <dbReference type="ChEBI" id="CHEBI:17843"/>
    </ligand>
</feature>
<keyword evidence="7" id="KW-0963">Cytoplasm</keyword>
<dbReference type="AlphaFoldDB" id="M6CV60"/>
<name>M6CV60_9LEPT</name>
<evidence type="ECO:0000256" key="3">
    <source>
        <dbReference type="ARBA" id="ARBA00022801"/>
    </source>
</evidence>
<gene>
    <name evidence="7 10" type="primary">pth</name>
    <name evidence="10" type="ORF">LEP1GSC194_0856</name>
</gene>
<comment type="caution">
    <text evidence="10">The sequence shown here is derived from an EMBL/GenBank/DDBJ whole genome shotgun (WGS) entry which is preliminary data.</text>
</comment>
<evidence type="ECO:0000256" key="9">
    <source>
        <dbReference type="RuleBase" id="RU004320"/>
    </source>
</evidence>
<evidence type="ECO:0000256" key="7">
    <source>
        <dbReference type="HAMAP-Rule" id="MF_00083"/>
    </source>
</evidence>
<dbReference type="InterPro" id="IPR018171">
    <property type="entry name" value="Pept_tRNA_hydro_CS"/>
</dbReference>
<dbReference type="PROSITE" id="PS01196">
    <property type="entry name" value="PEPT_TRNA_HYDROL_2"/>
    <property type="match status" value="1"/>
</dbReference>
<dbReference type="EC" id="3.1.1.29" evidence="1 7"/>
<dbReference type="GO" id="GO:0000049">
    <property type="term" value="F:tRNA binding"/>
    <property type="evidence" value="ECO:0007669"/>
    <property type="project" value="UniProtKB-UniRule"/>
</dbReference>
<feature type="binding site" evidence="7">
    <location>
        <position position="116"/>
    </location>
    <ligand>
        <name>tRNA</name>
        <dbReference type="ChEBI" id="CHEBI:17843"/>
    </ligand>
</feature>
<evidence type="ECO:0000313" key="10">
    <source>
        <dbReference type="EMBL" id="EMJ95599.1"/>
    </source>
</evidence>
<keyword evidence="4 7" id="KW-0694">RNA-binding</keyword>
<dbReference type="Proteomes" id="UP000011988">
    <property type="component" value="Unassembled WGS sequence"/>
</dbReference>
<feature type="site" description="Stabilizes the basic form of H active site to accept a proton" evidence="7">
    <location>
        <position position="95"/>
    </location>
</feature>
<evidence type="ECO:0000256" key="8">
    <source>
        <dbReference type="RuleBase" id="RU000673"/>
    </source>
</evidence>
<keyword evidence="2 7" id="KW-0820">tRNA-binding</keyword>
<proteinExistence type="inferred from homology"/>
<comment type="similarity">
    <text evidence="5 7 9">Belongs to the PTH family.</text>
</comment>
<organism evidence="10 11">
    <name type="scientific">Leptospira alstonii serovar Sichuan str. 79601</name>
    <dbReference type="NCBI Taxonomy" id="1218565"/>
    <lineage>
        <taxon>Bacteria</taxon>
        <taxon>Pseudomonadati</taxon>
        <taxon>Spirochaetota</taxon>
        <taxon>Spirochaetia</taxon>
        <taxon>Leptospirales</taxon>
        <taxon>Leptospiraceae</taxon>
        <taxon>Leptospira</taxon>
    </lineage>
</organism>
<evidence type="ECO:0000256" key="5">
    <source>
        <dbReference type="ARBA" id="ARBA00038063"/>
    </source>
</evidence>
<protein>
    <recommendedName>
        <fullName evidence="6 7">Peptidyl-tRNA hydrolase</fullName>
        <shortName evidence="7">Pth</shortName>
        <ecNumber evidence="1 7">3.1.1.29</ecNumber>
    </recommendedName>
</protein>
<feature type="site" description="Discriminates between blocked and unblocked aminoacyl-tRNA" evidence="7">
    <location>
        <position position="13"/>
    </location>
</feature>
<comment type="subcellular location">
    <subcellularLocation>
        <location evidence="7">Cytoplasm</location>
    </subcellularLocation>
</comment>
<evidence type="ECO:0000256" key="6">
    <source>
        <dbReference type="ARBA" id="ARBA00050038"/>
    </source>
</evidence>
<dbReference type="GO" id="GO:0072344">
    <property type="term" value="P:rescue of stalled ribosome"/>
    <property type="evidence" value="ECO:0007669"/>
    <property type="project" value="UniProtKB-UniRule"/>
</dbReference>
<dbReference type="Gene3D" id="3.40.50.1470">
    <property type="entry name" value="Peptidyl-tRNA hydrolase"/>
    <property type="match status" value="1"/>
</dbReference>
<accession>M6CV60</accession>
<dbReference type="InterPro" id="IPR036416">
    <property type="entry name" value="Pept_tRNA_hydro_sf"/>
</dbReference>
<reference evidence="10 11" key="1">
    <citation type="submission" date="2013-01" db="EMBL/GenBank/DDBJ databases">
        <authorList>
            <person name="Harkins D.M."/>
            <person name="Durkin A.S."/>
            <person name="Brinkac L.M."/>
            <person name="Haft D.H."/>
            <person name="Selengut J.D."/>
            <person name="Sanka R."/>
            <person name="DePew J."/>
            <person name="Purushe J."/>
            <person name="Galloway R.L."/>
            <person name="Vinetz J.M."/>
            <person name="Sutton G.G."/>
            <person name="Nierman W.C."/>
            <person name="Fouts D.E."/>
        </authorList>
    </citation>
    <scope>NUCLEOTIDE SEQUENCE [LARGE SCALE GENOMIC DNA]</scope>
    <source>
        <strain evidence="10 11">79601</strain>
    </source>
</reference>
<dbReference type="Pfam" id="PF01195">
    <property type="entry name" value="Pept_tRNA_hydro"/>
    <property type="match status" value="1"/>
</dbReference>
<evidence type="ECO:0000256" key="2">
    <source>
        <dbReference type="ARBA" id="ARBA00022555"/>
    </source>
</evidence>
<dbReference type="HAMAP" id="MF_00083">
    <property type="entry name" value="Pept_tRNA_hydro_bact"/>
    <property type="match status" value="1"/>
</dbReference>
<comment type="catalytic activity">
    <reaction evidence="7 8">
        <text>an N-acyl-L-alpha-aminoacyl-tRNA + H2O = an N-acyl-L-amino acid + a tRNA + H(+)</text>
        <dbReference type="Rhea" id="RHEA:54448"/>
        <dbReference type="Rhea" id="RHEA-COMP:10123"/>
        <dbReference type="Rhea" id="RHEA-COMP:13883"/>
        <dbReference type="ChEBI" id="CHEBI:15377"/>
        <dbReference type="ChEBI" id="CHEBI:15378"/>
        <dbReference type="ChEBI" id="CHEBI:59874"/>
        <dbReference type="ChEBI" id="CHEBI:78442"/>
        <dbReference type="ChEBI" id="CHEBI:138191"/>
        <dbReference type="EC" id="3.1.1.29"/>
    </reaction>
</comment>
<comment type="function">
    <text evidence="7">Catalyzes the release of premature peptidyl moieties from peptidyl-tRNA molecules trapped in stalled 50S ribosomal subunits, and thus maintains levels of free tRNAs and 50S ribosomes.</text>
</comment>
<feature type="binding site" evidence="7">
    <location>
        <position position="18"/>
    </location>
    <ligand>
        <name>tRNA</name>
        <dbReference type="ChEBI" id="CHEBI:17843"/>
    </ligand>
</feature>
<dbReference type="CDD" id="cd00462">
    <property type="entry name" value="PTH"/>
    <property type="match status" value="1"/>
</dbReference>
<evidence type="ECO:0000313" key="11">
    <source>
        <dbReference type="Proteomes" id="UP000011988"/>
    </source>
</evidence>
<feature type="binding site" evidence="7">
    <location>
        <position position="70"/>
    </location>
    <ligand>
        <name>tRNA</name>
        <dbReference type="ChEBI" id="CHEBI:17843"/>
    </ligand>
</feature>
<sequence length="191" mass="21415">MANLKLLLVGIGNPGQKYTHNRHNIGFVILDSFLNFSSGGHYQSNSKYSLARTDEDAVTIFYLKPLEFMNLSGKAVAEIAKKNGIPPENILVIHDEIDFEFGKLKLKGGGGHAGHNGLRNIVEKLGTNTFFRLRFGVGKPSITSEVPDYVLSNFLPEEREKIPELVKISVQKISDWIRERKNGFRKLSDTQ</sequence>
<dbReference type="PATRIC" id="fig|1218565.3.peg.1801"/>
<dbReference type="InterPro" id="IPR001328">
    <property type="entry name" value="Pept_tRNA_hydro"/>
</dbReference>
<dbReference type="GO" id="GO:0004045">
    <property type="term" value="F:peptidyl-tRNA hydrolase activity"/>
    <property type="evidence" value="ECO:0007669"/>
    <property type="project" value="UniProtKB-UniRule"/>
</dbReference>
<dbReference type="OrthoDB" id="9800507at2"/>
<comment type="subunit">
    <text evidence="7">Monomer.</text>
</comment>
<dbReference type="RefSeq" id="WP_020773117.1">
    <property type="nucleotide sequence ID" value="NZ_ANIK01000034.1"/>
</dbReference>
<evidence type="ECO:0000256" key="4">
    <source>
        <dbReference type="ARBA" id="ARBA00022884"/>
    </source>
</evidence>